<dbReference type="EMBL" id="JAYWIO010000004">
    <property type="protein sequence ID" value="KAK7265960.1"/>
    <property type="molecule type" value="Genomic_DNA"/>
</dbReference>
<evidence type="ECO:0000313" key="3">
    <source>
        <dbReference type="Proteomes" id="UP001372338"/>
    </source>
</evidence>
<name>A0AAN9I6Y8_CROPI</name>
<proteinExistence type="predicted"/>
<feature type="transmembrane region" description="Helical" evidence="1">
    <location>
        <begin position="51"/>
        <end position="69"/>
    </location>
</feature>
<accession>A0AAN9I6Y8</accession>
<evidence type="ECO:0000256" key="1">
    <source>
        <dbReference type="SAM" id="Phobius"/>
    </source>
</evidence>
<evidence type="ECO:0000313" key="2">
    <source>
        <dbReference type="EMBL" id="KAK7265960.1"/>
    </source>
</evidence>
<sequence length="70" mass="8161">MYLLIHMNSDAQFVLLLVTAELCKSFVPVIYLHFLELVNWFLIDCDPLSQYFVMCSCLVVAVLIHSWSYT</sequence>
<gene>
    <name evidence="2" type="ORF">RIF29_18595</name>
</gene>
<feature type="transmembrane region" description="Helical" evidence="1">
    <location>
        <begin position="12"/>
        <end position="31"/>
    </location>
</feature>
<dbReference type="Proteomes" id="UP001372338">
    <property type="component" value="Unassembled WGS sequence"/>
</dbReference>
<keyword evidence="1" id="KW-0812">Transmembrane</keyword>
<reference evidence="2 3" key="1">
    <citation type="submission" date="2024-01" db="EMBL/GenBank/DDBJ databases">
        <title>The genomes of 5 underutilized Papilionoideae crops provide insights into root nodulation and disease resistanc.</title>
        <authorList>
            <person name="Yuan L."/>
        </authorList>
    </citation>
    <scope>NUCLEOTIDE SEQUENCE [LARGE SCALE GENOMIC DNA]</scope>
    <source>
        <strain evidence="2">ZHUSHIDOU_FW_LH</strain>
        <tissue evidence="2">Leaf</tissue>
    </source>
</reference>
<keyword evidence="3" id="KW-1185">Reference proteome</keyword>
<protein>
    <submittedName>
        <fullName evidence="2">Uncharacterized protein</fullName>
    </submittedName>
</protein>
<keyword evidence="1" id="KW-0472">Membrane</keyword>
<organism evidence="2 3">
    <name type="scientific">Crotalaria pallida</name>
    <name type="common">Smooth rattlebox</name>
    <name type="synonym">Crotalaria striata</name>
    <dbReference type="NCBI Taxonomy" id="3830"/>
    <lineage>
        <taxon>Eukaryota</taxon>
        <taxon>Viridiplantae</taxon>
        <taxon>Streptophyta</taxon>
        <taxon>Embryophyta</taxon>
        <taxon>Tracheophyta</taxon>
        <taxon>Spermatophyta</taxon>
        <taxon>Magnoliopsida</taxon>
        <taxon>eudicotyledons</taxon>
        <taxon>Gunneridae</taxon>
        <taxon>Pentapetalae</taxon>
        <taxon>rosids</taxon>
        <taxon>fabids</taxon>
        <taxon>Fabales</taxon>
        <taxon>Fabaceae</taxon>
        <taxon>Papilionoideae</taxon>
        <taxon>50 kb inversion clade</taxon>
        <taxon>genistoids sensu lato</taxon>
        <taxon>core genistoids</taxon>
        <taxon>Crotalarieae</taxon>
        <taxon>Crotalaria</taxon>
    </lineage>
</organism>
<keyword evidence="1" id="KW-1133">Transmembrane helix</keyword>
<comment type="caution">
    <text evidence="2">The sequence shown here is derived from an EMBL/GenBank/DDBJ whole genome shotgun (WGS) entry which is preliminary data.</text>
</comment>
<dbReference type="AlphaFoldDB" id="A0AAN9I6Y8"/>